<gene>
    <name evidence="11" type="ORF">BDV23DRAFT_194131</name>
</gene>
<evidence type="ECO:0000313" key="11">
    <source>
        <dbReference type="EMBL" id="KAE8395425.1"/>
    </source>
</evidence>
<evidence type="ECO:0000256" key="2">
    <source>
        <dbReference type="ARBA" id="ARBA00010617"/>
    </source>
</evidence>
<keyword evidence="3 8" id="KW-0349">Heme</keyword>
<keyword evidence="10" id="KW-1133">Transmembrane helix</keyword>
<evidence type="ECO:0000256" key="1">
    <source>
        <dbReference type="ARBA" id="ARBA00001971"/>
    </source>
</evidence>
<dbReference type="OrthoDB" id="1470350at2759"/>
<dbReference type="InterPro" id="IPR002401">
    <property type="entry name" value="Cyt_P450_E_grp-I"/>
</dbReference>
<evidence type="ECO:0000256" key="8">
    <source>
        <dbReference type="PIRSR" id="PIRSR602401-1"/>
    </source>
</evidence>
<evidence type="ECO:0000256" key="6">
    <source>
        <dbReference type="ARBA" id="ARBA00023004"/>
    </source>
</evidence>
<comment type="similarity">
    <text evidence="2 9">Belongs to the cytochrome P450 family.</text>
</comment>
<reference evidence="11" key="1">
    <citation type="submission" date="2019-04" db="EMBL/GenBank/DDBJ databases">
        <title>Friends and foes A comparative genomics studyof 23 Aspergillus species from section Flavi.</title>
        <authorList>
            <consortium name="DOE Joint Genome Institute"/>
            <person name="Kjaerbolling I."/>
            <person name="Vesth T."/>
            <person name="Frisvad J.C."/>
            <person name="Nybo J.L."/>
            <person name="Theobald S."/>
            <person name="Kildgaard S."/>
            <person name="Isbrandt T."/>
            <person name="Kuo A."/>
            <person name="Sato A."/>
            <person name="Lyhne E.K."/>
            <person name="Kogle M.E."/>
            <person name="Wiebenga A."/>
            <person name="Kun R.S."/>
            <person name="Lubbers R.J."/>
            <person name="Makela M.R."/>
            <person name="Barry K."/>
            <person name="Chovatia M."/>
            <person name="Clum A."/>
            <person name="Daum C."/>
            <person name="Haridas S."/>
            <person name="He G."/>
            <person name="LaButti K."/>
            <person name="Lipzen A."/>
            <person name="Mondo S."/>
            <person name="Riley R."/>
            <person name="Salamov A."/>
            <person name="Simmons B.A."/>
            <person name="Magnuson J.K."/>
            <person name="Henrissat B."/>
            <person name="Mortensen U.H."/>
            <person name="Larsen T.O."/>
            <person name="Devries R.P."/>
            <person name="Grigoriev I.V."/>
            <person name="Machida M."/>
            <person name="Baker S.E."/>
            <person name="Andersen M.R."/>
        </authorList>
    </citation>
    <scope>NUCLEOTIDE SEQUENCE [LARGE SCALE GENOMIC DNA]</scope>
    <source>
        <strain evidence="11">IBT 14317</strain>
    </source>
</reference>
<keyword evidence="10" id="KW-0812">Transmembrane</keyword>
<evidence type="ECO:0000256" key="5">
    <source>
        <dbReference type="ARBA" id="ARBA00023002"/>
    </source>
</evidence>
<dbReference type="AlphaFoldDB" id="A0A5N7CMU9"/>
<sequence>MFDVIPSYEKATLVAGAAILLGVLWVIGVVIYRLRFHALANFPGPKFNAISSIPTIRSLLQARRPMDIKILHDKFGPVVRVGPNELTFNSAKAWRDIYLQGMQKDAIHVGTVKGLPEALPMNMADEVTHSRLRRAIAPAFSAKAILEQEDVIQAQVTRLMEVVHCMGNKKEVFNMAECYTITTLNIILALIFGEELGCLEEGESNDWAPIVSQTVKESASEQAIRRLFGHGTILYRLLIGFIPVKLRAHMDKHLILSVSLARRRLEANTVRKDLMSLIMQQREIKGEISVDEILVNSAVLLFAGSQTTASLLSALTYHLLGDKNTYTRLTTEIRSSFKDEDEICSKYVAKLPFLNACIEEALRIFPPAPIGLPRTVPKEGALIDGHLVPGGVTVSVVSWSATHNAANFQDPDSFSPNRWIDKDKHHGDTRAASQPFGLGPRACIGKYLAYLEARLIICRLLWNFDLVPADSMTQWDPSGEMKYMKTFTVWQDIILNTKAVPVERC</sequence>
<dbReference type="InterPro" id="IPR001128">
    <property type="entry name" value="Cyt_P450"/>
</dbReference>
<dbReference type="GO" id="GO:0005506">
    <property type="term" value="F:iron ion binding"/>
    <property type="evidence" value="ECO:0007669"/>
    <property type="project" value="InterPro"/>
</dbReference>
<dbReference type="InterPro" id="IPR050121">
    <property type="entry name" value="Cytochrome_P450_monoxygenase"/>
</dbReference>
<comment type="cofactor">
    <cofactor evidence="1 8">
        <name>heme</name>
        <dbReference type="ChEBI" id="CHEBI:30413"/>
    </cofactor>
</comment>
<dbReference type="GO" id="GO:0016705">
    <property type="term" value="F:oxidoreductase activity, acting on paired donors, with incorporation or reduction of molecular oxygen"/>
    <property type="evidence" value="ECO:0007669"/>
    <property type="project" value="InterPro"/>
</dbReference>
<dbReference type="InterPro" id="IPR017972">
    <property type="entry name" value="Cyt_P450_CS"/>
</dbReference>
<evidence type="ECO:0000256" key="7">
    <source>
        <dbReference type="ARBA" id="ARBA00023033"/>
    </source>
</evidence>
<keyword evidence="7 9" id="KW-0503">Monooxygenase</keyword>
<keyword evidence="4 8" id="KW-0479">Metal-binding</keyword>
<keyword evidence="5 9" id="KW-0560">Oxidoreductase</keyword>
<dbReference type="PANTHER" id="PTHR24305">
    <property type="entry name" value="CYTOCHROME P450"/>
    <property type="match status" value="1"/>
</dbReference>
<dbReference type="PRINTS" id="PR00463">
    <property type="entry name" value="EP450I"/>
</dbReference>
<dbReference type="PRINTS" id="PR00385">
    <property type="entry name" value="P450"/>
</dbReference>
<dbReference type="Pfam" id="PF00067">
    <property type="entry name" value="p450"/>
    <property type="match status" value="1"/>
</dbReference>
<evidence type="ECO:0000256" key="3">
    <source>
        <dbReference type="ARBA" id="ARBA00022617"/>
    </source>
</evidence>
<evidence type="ECO:0000256" key="4">
    <source>
        <dbReference type="ARBA" id="ARBA00022723"/>
    </source>
</evidence>
<dbReference type="GO" id="GO:0020037">
    <property type="term" value="F:heme binding"/>
    <property type="evidence" value="ECO:0007669"/>
    <property type="project" value="InterPro"/>
</dbReference>
<evidence type="ECO:0000256" key="9">
    <source>
        <dbReference type="RuleBase" id="RU000461"/>
    </source>
</evidence>
<name>A0A5N7CMU9_PETAA</name>
<evidence type="ECO:0000256" key="10">
    <source>
        <dbReference type="SAM" id="Phobius"/>
    </source>
</evidence>
<dbReference type="GO" id="GO:0004497">
    <property type="term" value="F:monooxygenase activity"/>
    <property type="evidence" value="ECO:0007669"/>
    <property type="project" value="UniProtKB-KW"/>
</dbReference>
<proteinExistence type="inferred from homology"/>
<dbReference type="PANTHER" id="PTHR24305:SF210">
    <property type="entry name" value="CYTOCHROME P450 MONOOXYGENASE ASQL-RELATED"/>
    <property type="match status" value="1"/>
</dbReference>
<organism evidence="11">
    <name type="scientific">Petromyces alliaceus</name>
    <name type="common">Aspergillus alliaceus</name>
    <dbReference type="NCBI Taxonomy" id="209559"/>
    <lineage>
        <taxon>Eukaryota</taxon>
        <taxon>Fungi</taxon>
        <taxon>Dikarya</taxon>
        <taxon>Ascomycota</taxon>
        <taxon>Pezizomycotina</taxon>
        <taxon>Eurotiomycetes</taxon>
        <taxon>Eurotiomycetidae</taxon>
        <taxon>Eurotiales</taxon>
        <taxon>Aspergillaceae</taxon>
        <taxon>Aspergillus</taxon>
        <taxon>Aspergillus subgen. Circumdati</taxon>
    </lineage>
</organism>
<dbReference type="InterPro" id="IPR036396">
    <property type="entry name" value="Cyt_P450_sf"/>
</dbReference>
<dbReference type="CDD" id="cd11058">
    <property type="entry name" value="CYP60B-like"/>
    <property type="match status" value="1"/>
</dbReference>
<protein>
    <submittedName>
        <fullName evidence="11">Cytochrome P450</fullName>
    </submittedName>
</protein>
<dbReference type="Gene3D" id="1.10.630.10">
    <property type="entry name" value="Cytochrome P450"/>
    <property type="match status" value="1"/>
</dbReference>
<feature type="binding site" description="axial binding residue" evidence="8">
    <location>
        <position position="443"/>
    </location>
    <ligand>
        <name>heme</name>
        <dbReference type="ChEBI" id="CHEBI:30413"/>
    </ligand>
    <ligandPart>
        <name>Fe</name>
        <dbReference type="ChEBI" id="CHEBI:18248"/>
    </ligandPart>
</feature>
<accession>A0A5N7CMU9</accession>
<dbReference type="EMBL" id="ML735218">
    <property type="protein sequence ID" value="KAE8395425.1"/>
    <property type="molecule type" value="Genomic_DNA"/>
</dbReference>
<keyword evidence="10" id="KW-0472">Membrane</keyword>
<dbReference type="SUPFAM" id="SSF48264">
    <property type="entry name" value="Cytochrome P450"/>
    <property type="match status" value="1"/>
</dbReference>
<keyword evidence="6 8" id="KW-0408">Iron</keyword>
<feature type="transmembrane region" description="Helical" evidence="10">
    <location>
        <begin position="12"/>
        <end position="32"/>
    </location>
</feature>
<dbReference type="Proteomes" id="UP000326877">
    <property type="component" value="Unassembled WGS sequence"/>
</dbReference>
<dbReference type="PROSITE" id="PS00086">
    <property type="entry name" value="CYTOCHROME_P450"/>
    <property type="match status" value="1"/>
</dbReference>